<keyword evidence="5" id="KW-0677">Repeat</keyword>
<dbReference type="EC" id="2.3.2.31" evidence="2"/>
<keyword evidence="3" id="KW-0808">Transferase</keyword>
<keyword evidence="9" id="KW-0175">Coiled coil</keyword>
<evidence type="ECO:0000256" key="9">
    <source>
        <dbReference type="SAM" id="Coils"/>
    </source>
</evidence>
<evidence type="ECO:0000256" key="1">
    <source>
        <dbReference type="ARBA" id="ARBA00001798"/>
    </source>
</evidence>
<reference evidence="12" key="1">
    <citation type="journal article" date="2021" name="IMA Fungus">
        <title>Genomic characterization of three marine fungi, including Emericellopsis atlantica sp. nov. with signatures of a generalist lifestyle and marine biomass degradation.</title>
        <authorList>
            <person name="Hagestad O.C."/>
            <person name="Hou L."/>
            <person name="Andersen J.H."/>
            <person name="Hansen E.H."/>
            <person name="Altermark B."/>
            <person name="Li C."/>
            <person name="Kuhnert E."/>
            <person name="Cox R.J."/>
            <person name="Crous P.W."/>
            <person name="Spatafora J.W."/>
            <person name="Lail K."/>
            <person name="Amirebrahimi M."/>
            <person name="Lipzen A."/>
            <person name="Pangilinan J."/>
            <person name="Andreopoulos W."/>
            <person name="Hayes R.D."/>
            <person name="Ng V."/>
            <person name="Grigoriev I.V."/>
            <person name="Jackson S.A."/>
            <person name="Sutton T.D.S."/>
            <person name="Dobson A.D.W."/>
            <person name="Rama T."/>
        </authorList>
    </citation>
    <scope>NUCLEOTIDE SEQUENCE</scope>
    <source>
        <strain evidence="12">TRa018bII</strain>
    </source>
</reference>
<dbReference type="Gene3D" id="3.30.40.10">
    <property type="entry name" value="Zinc/RING finger domain, C3HC4 (zinc finger)"/>
    <property type="match status" value="1"/>
</dbReference>
<dbReference type="InterPro" id="IPR044066">
    <property type="entry name" value="TRIAD_supradom"/>
</dbReference>
<feature type="domain" description="RING-type" evidence="11">
    <location>
        <begin position="193"/>
        <end position="395"/>
    </location>
</feature>
<dbReference type="Proteomes" id="UP000824998">
    <property type="component" value="Unassembled WGS sequence"/>
</dbReference>
<sequence length="678" mass="77736">MVPALREHSLADMQHKTDGAVPTEYNNPDYGREVLQLSNDQTENLVDDALIKEAEAYGITVSATALARNDNGMDNAVSESVDSRPTKTASSITSQGSHSTGRTSRSSHDNQDLLVGPQSKRRSPPRRSLSFSEYDSYLLQEEAQTLARQVSLPTLVESTPSLLSARPRKSFAKIKEGIKSTFRLRRVSSAAANITSCICCRDEFNQSELLLALPCMHKYCDACLRVLVTHAMDDEAKMPPRCCTQPIPGNAIKTVLTRDDQYMFMKSVVQFSTPWEARIFCPNPTCGEFIPRRKKIDPKLPFDVVCPNCRTRACSTCRRPAHAFGKNCPVDWELDAVLKMGEKYGWKRCYKCRNLVELSQGCSHITCRCKAQFCYICGAVWDGVIGCPNFCNGEEELERRRLEEEARMEELEKEKLAREQTERLEAAGRDAAERRTSECEELGALRARQIDERDRFSSFERKMKWMMWTRHGQSKSDLLGKHKDTLAKMKERHLRTSSHLEDRQVATEMELRASHKQAERTVMIRLHHMEAYCDGIGRDAIGSNPARVVTERDLRELGAQYNLRDGLEHLHQSKINVMRDKQTKLMEQLIIRQEDELKRLSTKHEGQLDALESRFVNEEDGLFTIFQERRLRLKFRWNLTEEILRKKLEARNNVKYAPITPVEWDEQIQDDGPENPLT</sequence>
<feature type="compositionally biased region" description="Polar residues" evidence="10">
    <location>
        <begin position="86"/>
        <end position="95"/>
    </location>
</feature>
<feature type="region of interest" description="Disordered" evidence="10">
    <location>
        <begin position="1"/>
        <end position="30"/>
    </location>
</feature>
<feature type="region of interest" description="Disordered" evidence="10">
    <location>
        <begin position="74"/>
        <end position="128"/>
    </location>
</feature>
<evidence type="ECO:0000256" key="8">
    <source>
        <dbReference type="ARBA" id="ARBA00022833"/>
    </source>
</evidence>
<dbReference type="PROSITE" id="PS51873">
    <property type="entry name" value="TRIAD"/>
    <property type="match status" value="1"/>
</dbReference>
<dbReference type="InterPro" id="IPR017907">
    <property type="entry name" value="Znf_RING_CS"/>
</dbReference>
<keyword evidence="6" id="KW-0863">Zinc-finger</keyword>
<keyword evidence="4" id="KW-0479">Metal-binding</keyword>
<feature type="coiled-coil region" evidence="9">
    <location>
        <begin position="392"/>
        <end position="421"/>
    </location>
</feature>
<evidence type="ECO:0000313" key="12">
    <source>
        <dbReference type="EMBL" id="KAG9228283.1"/>
    </source>
</evidence>
<dbReference type="EMBL" id="MU251993">
    <property type="protein sequence ID" value="KAG9228283.1"/>
    <property type="molecule type" value="Genomic_DNA"/>
</dbReference>
<evidence type="ECO:0000313" key="13">
    <source>
        <dbReference type="Proteomes" id="UP000824998"/>
    </source>
</evidence>
<evidence type="ECO:0000256" key="6">
    <source>
        <dbReference type="ARBA" id="ARBA00022771"/>
    </source>
</evidence>
<keyword evidence="7" id="KW-0833">Ubl conjugation pathway</keyword>
<evidence type="ECO:0000256" key="5">
    <source>
        <dbReference type="ARBA" id="ARBA00022737"/>
    </source>
</evidence>
<dbReference type="GO" id="GO:0016567">
    <property type="term" value="P:protein ubiquitination"/>
    <property type="evidence" value="ECO:0007669"/>
    <property type="project" value="InterPro"/>
</dbReference>
<dbReference type="Gene3D" id="1.20.120.1750">
    <property type="match status" value="1"/>
</dbReference>
<protein>
    <recommendedName>
        <fullName evidence="2">RBR-type E3 ubiquitin transferase</fullName>
        <ecNumber evidence="2">2.3.2.31</ecNumber>
    </recommendedName>
</protein>
<accession>A0A9P8BZ06</accession>
<proteinExistence type="predicted"/>
<organism evidence="12 13">
    <name type="scientific">Amylocarpus encephaloides</name>
    <dbReference type="NCBI Taxonomy" id="45428"/>
    <lineage>
        <taxon>Eukaryota</taxon>
        <taxon>Fungi</taxon>
        <taxon>Dikarya</taxon>
        <taxon>Ascomycota</taxon>
        <taxon>Pezizomycotina</taxon>
        <taxon>Leotiomycetes</taxon>
        <taxon>Helotiales</taxon>
        <taxon>Helotiales incertae sedis</taxon>
        <taxon>Amylocarpus</taxon>
    </lineage>
</organism>
<dbReference type="Pfam" id="PF01485">
    <property type="entry name" value="IBR"/>
    <property type="match status" value="2"/>
</dbReference>
<dbReference type="GO" id="GO:0008270">
    <property type="term" value="F:zinc ion binding"/>
    <property type="evidence" value="ECO:0007669"/>
    <property type="project" value="UniProtKB-KW"/>
</dbReference>
<evidence type="ECO:0000256" key="4">
    <source>
        <dbReference type="ARBA" id="ARBA00022723"/>
    </source>
</evidence>
<name>A0A9P8BZ06_9HELO</name>
<dbReference type="PROSITE" id="PS00518">
    <property type="entry name" value="ZF_RING_1"/>
    <property type="match status" value="1"/>
</dbReference>
<feature type="compositionally biased region" description="Basic and acidic residues" evidence="10">
    <location>
        <begin position="1"/>
        <end position="18"/>
    </location>
</feature>
<evidence type="ECO:0000256" key="7">
    <source>
        <dbReference type="ARBA" id="ARBA00022786"/>
    </source>
</evidence>
<dbReference type="CDD" id="cd20335">
    <property type="entry name" value="BRcat_RBR"/>
    <property type="match status" value="1"/>
</dbReference>
<keyword evidence="8" id="KW-0862">Zinc</keyword>
<keyword evidence="13" id="KW-1185">Reference proteome</keyword>
<comment type="caution">
    <text evidence="12">The sequence shown here is derived from an EMBL/GenBank/DDBJ whole genome shotgun (WGS) entry which is preliminary data.</text>
</comment>
<evidence type="ECO:0000256" key="3">
    <source>
        <dbReference type="ARBA" id="ARBA00022679"/>
    </source>
</evidence>
<evidence type="ECO:0000256" key="10">
    <source>
        <dbReference type="SAM" id="MobiDB-lite"/>
    </source>
</evidence>
<dbReference type="SUPFAM" id="SSF57850">
    <property type="entry name" value="RING/U-box"/>
    <property type="match status" value="2"/>
</dbReference>
<dbReference type="InterPro" id="IPR031127">
    <property type="entry name" value="E3_UB_ligase_RBR"/>
</dbReference>
<evidence type="ECO:0000259" key="11">
    <source>
        <dbReference type="PROSITE" id="PS51873"/>
    </source>
</evidence>
<dbReference type="PANTHER" id="PTHR11685">
    <property type="entry name" value="RBR FAMILY RING FINGER AND IBR DOMAIN-CONTAINING"/>
    <property type="match status" value="1"/>
</dbReference>
<dbReference type="CDD" id="cd22584">
    <property type="entry name" value="Rcat_RBR_unk"/>
    <property type="match status" value="1"/>
</dbReference>
<dbReference type="AlphaFoldDB" id="A0A9P8BZ06"/>
<dbReference type="InterPro" id="IPR013083">
    <property type="entry name" value="Znf_RING/FYVE/PHD"/>
</dbReference>
<dbReference type="OrthoDB" id="9977870at2759"/>
<comment type="catalytic activity">
    <reaction evidence="1">
        <text>[E2 ubiquitin-conjugating enzyme]-S-ubiquitinyl-L-cysteine + [acceptor protein]-L-lysine = [E2 ubiquitin-conjugating enzyme]-L-cysteine + [acceptor protein]-N(6)-ubiquitinyl-L-lysine.</text>
        <dbReference type="EC" id="2.3.2.31"/>
    </reaction>
</comment>
<evidence type="ECO:0000256" key="2">
    <source>
        <dbReference type="ARBA" id="ARBA00012251"/>
    </source>
</evidence>
<gene>
    <name evidence="12" type="ORF">BJ875DRAFT_252408</name>
</gene>
<dbReference type="InterPro" id="IPR002867">
    <property type="entry name" value="IBR_dom"/>
</dbReference>
<dbReference type="GO" id="GO:0061630">
    <property type="term" value="F:ubiquitin protein ligase activity"/>
    <property type="evidence" value="ECO:0007669"/>
    <property type="project" value="UniProtKB-EC"/>
</dbReference>